<dbReference type="SUPFAM" id="SSF52540">
    <property type="entry name" value="P-loop containing nucleoside triphosphate hydrolases"/>
    <property type="match status" value="1"/>
</dbReference>
<dbReference type="PANTHER" id="PTHR35807">
    <property type="entry name" value="TRANSCRIPTIONAL REGULATOR REDD-RELATED"/>
    <property type="match status" value="1"/>
</dbReference>
<evidence type="ECO:0000256" key="5">
    <source>
        <dbReference type="SAM" id="MobiDB-lite"/>
    </source>
</evidence>
<dbReference type="CDD" id="cd15831">
    <property type="entry name" value="BTAD"/>
    <property type="match status" value="1"/>
</dbReference>
<comment type="caution">
    <text evidence="8">The sequence shown here is derived from an EMBL/GenBank/DDBJ whole genome shotgun (WGS) entry which is preliminary data.</text>
</comment>
<dbReference type="Pfam" id="PF13424">
    <property type="entry name" value="TPR_12"/>
    <property type="match status" value="1"/>
</dbReference>
<dbReference type="SMART" id="SM00862">
    <property type="entry name" value="Trans_reg_C"/>
    <property type="match status" value="1"/>
</dbReference>
<dbReference type="InterPro" id="IPR001867">
    <property type="entry name" value="OmpR/PhoB-type_DNA-bd"/>
</dbReference>
<keyword evidence="2" id="KW-0805">Transcription regulation</keyword>
<dbReference type="Pfam" id="PF00931">
    <property type="entry name" value="NB-ARC"/>
    <property type="match status" value="1"/>
</dbReference>
<dbReference type="SUPFAM" id="SSF46894">
    <property type="entry name" value="C-terminal effector domain of the bipartite response regulators"/>
    <property type="match status" value="1"/>
</dbReference>
<dbReference type="GO" id="GO:0000160">
    <property type="term" value="P:phosphorelay signal transduction system"/>
    <property type="evidence" value="ECO:0007669"/>
    <property type="project" value="InterPro"/>
</dbReference>
<gene>
    <name evidence="8" type="ORF">Aco04nite_10630</name>
</gene>
<feature type="domain" description="OmpR/PhoB-type" evidence="6">
    <location>
        <begin position="15"/>
        <end position="91"/>
    </location>
</feature>
<evidence type="ECO:0000313" key="9">
    <source>
        <dbReference type="Proteomes" id="UP000680865"/>
    </source>
</evidence>
<feature type="domain" description="Bacterial transcriptional activator" evidence="7">
    <location>
        <begin position="98"/>
        <end position="242"/>
    </location>
</feature>
<name>A0A919SAX2_9ACTN</name>
<evidence type="ECO:0000256" key="1">
    <source>
        <dbReference type="ARBA" id="ARBA00005820"/>
    </source>
</evidence>
<dbReference type="Pfam" id="PF03704">
    <property type="entry name" value="BTAD"/>
    <property type="match status" value="1"/>
</dbReference>
<reference evidence="8" key="1">
    <citation type="submission" date="2021-03" db="EMBL/GenBank/DDBJ databases">
        <title>Whole genome shotgun sequence of Actinoplanes consettensis NBRC 14913.</title>
        <authorList>
            <person name="Komaki H."/>
            <person name="Tamura T."/>
        </authorList>
    </citation>
    <scope>NUCLEOTIDE SEQUENCE</scope>
    <source>
        <strain evidence="8">NBRC 14913</strain>
    </source>
</reference>
<dbReference type="InterPro" id="IPR051677">
    <property type="entry name" value="AfsR-DnrI-RedD_regulator"/>
</dbReference>
<dbReference type="Proteomes" id="UP000680865">
    <property type="component" value="Unassembled WGS sequence"/>
</dbReference>
<evidence type="ECO:0000256" key="3">
    <source>
        <dbReference type="ARBA" id="ARBA00023125"/>
    </source>
</evidence>
<sequence length="1032" mass="113612">MLFLILGALEVVLGDDILDLGGLRQQVVLGTMLLEANRVVRTPRLIEALYGEDPPSTSRVQVQICISALRRFFTGHGMPDAILTRSQGYSLQIPEGSLDLHRWEHSLIQARQSRDNRRIEEAVGQYRSALSLWRGPALDGVDSQVVRSAAERLADRRITAHEECIDLELKLGRHNEIVDELGGLVTEYPLREQLRGQFMLALYRAGRQSEALATYRSARLRMIDELGLEPNEHLQGLERAILTSDPGLIPPKTAPAPALSQPAPAPSPAPGPVQEEELPVPAVPVAVEVIDMHSPRAAERAATPGPRLLPTDIADFTGRERQIGAIEQHFTVPTGTVAGFAVPVVVIAGKPGIGKTTLAVHAAHRLTGRYPDGQLYADLHGRHIDQVSAQQVLERFLRALGVPGAALPESLDERAELYRTMLSDRRMLVVLDNAGDEGQIRPLLPGTSRSAVLVSSRGRLGGLPGAVHVDVDVFDEQHSMELLARIAGAERIDAEPRATAELAGLCGHLPLALRIAGARLAARPHWSVDHLVERLENEARRLDELKHSGLGIRASISLTYDHLEEDARRLFRLLTILNFPHFPAWVAAALLDQPFSGAQDLLDDLADAQLIETTSSGRGVHAHYRFHDLIRVFARERLVAEDATTEREAALERVMGALLFISREARRGVHGGDYLQMQVSDRVYPLPERHMRQIVEAPLTWFERERPAIVAAVRQAAQAGLVEHCWSLALTAVPLFESRNYLSDWRETHQIALAAAREAGDERGQAAMLYSTGSLHVIERRTEDARVNLTAAAEIFERVGDEVGAAMVNQHLGYVEWVGGRYAQADDRYSRALLTHRRNNDLVSIAYVLQSIAHVRIEHQEYEPAIELLTEALDLSRQIGNRRTEAQVLHRLGEVHRHAGRPAEAVEVLAQALRAVREFGDPTGEAYILHGLGVSRVRAGRPGEAADDLREAMRLACETGDRLVEGRVAMAQGELALAVEEPRQAVVHLHRALGLFRAIGAKHFEVRVLPMLSDAYAATGDLGDLLAPTPLK</sequence>
<feature type="region of interest" description="Disordered" evidence="5">
    <location>
        <begin position="246"/>
        <end position="275"/>
    </location>
</feature>
<dbReference type="Gene3D" id="1.10.10.10">
    <property type="entry name" value="Winged helix-like DNA-binding domain superfamily/Winged helix DNA-binding domain"/>
    <property type="match status" value="2"/>
</dbReference>
<dbReference type="InterPro" id="IPR027417">
    <property type="entry name" value="P-loop_NTPase"/>
</dbReference>
<evidence type="ECO:0000256" key="4">
    <source>
        <dbReference type="ARBA" id="ARBA00023163"/>
    </source>
</evidence>
<evidence type="ECO:0000259" key="6">
    <source>
        <dbReference type="SMART" id="SM00862"/>
    </source>
</evidence>
<dbReference type="InterPro" id="IPR002182">
    <property type="entry name" value="NB-ARC"/>
</dbReference>
<proteinExistence type="inferred from homology"/>
<keyword evidence="3" id="KW-0238">DNA-binding</keyword>
<keyword evidence="4" id="KW-0804">Transcription</keyword>
<dbReference type="EMBL" id="BOQP01000005">
    <property type="protein sequence ID" value="GIM68422.1"/>
    <property type="molecule type" value="Genomic_DNA"/>
</dbReference>
<dbReference type="PANTHER" id="PTHR35807:SF1">
    <property type="entry name" value="TRANSCRIPTIONAL REGULATOR REDD"/>
    <property type="match status" value="1"/>
</dbReference>
<protein>
    <submittedName>
        <fullName evidence="8">SARP family transcriptional regulator</fullName>
    </submittedName>
</protein>
<evidence type="ECO:0000256" key="2">
    <source>
        <dbReference type="ARBA" id="ARBA00023015"/>
    </source>
</evidence>
<evidence type="ECO:0000313" key="8">
    <source>
        <dbReference type="EMBL" id="GIM68422.1"/>
    </source>
</evidence>
<comment type="similarity">
    <text evidence="1">Belongs to the AfsR/DnrI/RedD regulatory family.</text>
</comment>
<dbReference type="AlphaFoldDB" id="A0A919SAX2"/>
<keyword evidence="9" id="KW-1185">Reference proteome</keyword>
<dbReference type="GO" id="GO:0043531">
    <property type="term" value="F:ADP binding"/>
    <property type="evidence" value="ECO:0007669"/>
    <property type="project" value="InterPro"/>
</dbReference>
<dbReference type="InterPro" id="IPR036388">
    <property type="entry name" value="WH-like_DNA-bd_sf"/>
</dbReference>
<organism evidence="8 9">
    <name type="scientific">Winogradskya consettensis</name>
    <dbReference type="NCBI Taxonomy" id="113560"/>
    <lineage>
        <taxon>Bacteria</taxon>
        <taxon>Bacillati</taxon>
        <taxon>Actinomycetota</taxon>
        <taxon>Actinomycetes</taxon>
        <taxon>Micromonosporales</taxon>
        <taxon>Micromonosporaceae</taxon>
        <taxon>Winogradskya</taxon>
    </lineage>
</organism>
<dbReference type="InterPro" id="IPR016032">
    <property type="entry name" value="Sig_transdc_resp-reg_C-effctor"/>
</dbReference>
<dbReference type="SMART" id="SM01043">
    <property type="entry name" value="BTAD"/>
    <property type="match status" value="1"/>
</dbReference>
<dbReference type="InterPro" id="IPR011990">
    <property type="entry name" value="TPR-like_helical_dom_sf"/>
</dbReference>
<accession>A0A919SAX2</accession>
<dbReference type="InterPro" id="IPR019734">
    <property type="entry name" value="TPR_rpt"/>
</dbReference>
<dbReference type="InterPro" id="IPR005158">
    <property type="entry name" value="BTAD"/>
</dbReference>
<dbReference type="RefSeq" id="WP_212996061.1">
    <property type="nucleotide sequence ID" value="NZ_BAAATW010000004.1"/>
</dbReference>
<dbReference type="GO" id="GO:0006355">
    <property type="term" value="P:regulation of DNA-templated transcription"/>
    <property type="evidence" value="ECO:0007669"/>
    <property type="project" value="InterPro"/>
</dbReference>
<evidence type="ECO:0000259" key="7">
    <source>
        <dbReference type="SMART" id="SM01043"/>
    </source>
</evidence>
<dbReference type="Gene3D" id="1.25.40.10">
    <property type="entry name" value="Tetratricopeptide repeat domain"/>
    <property type="match status" value="2"/>
</dbReference>
<dbReference type="SMART" id="SM00028">
    <property type="entry name" value="TPR"/>
    <property type="match status" value="6"/>
</dbReference>
<dbReference type="PRINTS" id="PR00364">
    <property type="entry name" value="DISEASERSIST"/>
</dbReference>
<dbReference type="GO" id="GO:0003677">
    <property type="term" value="F:DNA binding"/>
    <property type="evidence" value="ECO:0007669"/>
    <property type="project" value="UniProtKB-KW"/>
</dbReference>
<dbReference type="Gene3D" id="3.40.50.300">
    <property type="entry name" value="P-loop containing nucleotide triphosphate hydrolases"/>
    <property type="match status" value="1"/>
</dbReference>
<dbReference type="SUPFAM" id="SSF48452">
    <property type="entry name" value="TPR-like"/>
    <property type="match status" value="3"/>
</dbReference>